<keyword evidence="2" id="KW-1185">Reference proteome</keyword>
<organism evidence="1 2">
    <name type="scientific">Trifolium medium</name>
    <dbReference type="NCBI Taxonomy" id="97028"/>
    <lineage>
        <taxon>Eukaryota</taxon>
        <taxon>Viridiplantae</taxon>
        <taxon>Streptophyta</taxon>
        <taxon>Embryophyta</taxon>
        <taxon>Tracheophyta</taxon>
        <taxon>Spermatophyta</taxon>
        <taxon>Magnoliopsida</taxon>
        <taxon>eudicotyledons</taxon>
        <taxon>Gunneridae</taxon>
        <taxon>Pentapetalae</taxon>
        <taxon>rosids</taxon>
        <taxon>fabids</taxon>
        <taxon>Fabales</taxon>
        <taxon>Fabaceae</taxon>
        <taxon>Papilionoideae</taxon>
        <taxon>50 kb inversion clade</taxon>
        <taxon>NPAAA clade</taxon>
        <taxon>Hologalegina</taxon>
        <taxon>IRL clade</taxon>
        <taxon>Trifolieae</taxon>
        <taxon>Trifolium</taxon>
    </lineage>
</organism>
<name>A0A392VL01_9FABA</name>
<evidence type="ECO:0000313" key="1">
    <source>
        <dbReference type="EMBL" id="MCI89078.1"/>
    </source>
</evidence>
<feature type="non-terminal residue" evidence="1">
    <location>
        <position position="1"/>
    </location>
</feature>
<dbReference type="EMBL" id="LXQA011209574">
    <property type="protein sequence ID" value="MCI89078.1"/>
    <property type="molecule type" value="Genomic_DNA"/>
</dbReference>
<evidence type="ECO:0000313" key="2">
    <source>
        <dbReference type="Proteomes" id="UP000265520"/>
    </source>
</evidence>
<comment type="caution">
    <text evidence="1">The sequence shown here is derived from an EMBL/GenBank/DDBJ whole genome shotgun (WGS) entry which is preliminary data.</text>
</comment>
<accession>A0A392VL01</accession>
<sequence length="28" mass="2901">VPSNEQIKAAVFAMNSDGAPGLDGLGRW</sequence>
<proteinExistence type="predicted"/>
<reference evidence="1 2" key="1">
    <citation type="journal article" date="2018" name="Front. Plant Sci.">
        <title>Red Clover (Trifolium pratense) and Zigzag Clover (T. medium) - A Picture of Genomic Similarities and Differences.</title>
        <authorList>
            <person name="Dluhosova J."/>
            <person name="Istvanek J."/>
            <person name="Nedelnik J."/>
            <person name="Repkova J."/>
        </authorList>
    </citation>
    <scope>NUCLEOTIDE SEQUENCE [LARGE SCALE GENOMIC DNA]</scope>
    <source>
        <strain evidence="2">cv. 10/8</strain>
        <tissue evidence="1">Leaf</tissue>
    </source>
</reference>
<dbReference type="Proteomes" id="UP000265520">
    <property type="component" value="Unassembled WGS sequence"/>
</dbReference>
<dbReference type="AlphaFoldDB" id="A0A392VL01"/>
<protein>
    <submittedName>
        <fullName evidence="1">Uncharacterized protein</fullName>
    </submittedName>
</protein>